<protein>
    <submittedName>
        <fullName evidence="2">UPF0489 protein C5orf22 homolog</fullName>
    </submittedName>
</protein>
<dbReference type="PANTHER" id="PTHR13225:SF3">
    <property type="entry name" value="UPF0489 PROTEIN C5ORF22"/>
    <property type="match status" value="1"/>
</dbReference>
<evidence type="ECO:0000313" key="3">
    <source>
        <dbReference type="Proteomes" id="UP001174909"/>
    </source>
</evidence>
<evidence type="ECO:0000256" key="1">
    <source>
        <dbReference type="ARBA" id="ARBA00007099"/>
    </source>
</evidence>
<accession>A0AA35WEX1</accession>
<gene>
    <name evidence="2" type="ORF">GBAR_LOCUS9197</name>
</gene>
<keyword evidence="3" id="KW-1185">Reference proteome</keyword>
<comment type="caution">
    <text evidence="2">The sequence shown here is derived from an EMBL/GenBank/DDBJ whole genome shotgun (WGS) entry which is preliminary data.</text>
</comment>
<dbReference type="PANTHER" id="PTHR13225">
    <property type="entry name" value="MISEXPRESSION SUPPRESSOR OF RAS 6"/>
    <property type="match status" value="1"/>
</dbReference>
<dbReference type="Pfam" id="PF12640">
    <property type="entry name" value="UPF0489"/>
    <property type="match status" value="1"/>
</dbReference>
<evidence type="ECO:0000313" key="2">
    <source>
        <dbReference type="EMBL" id="CAI8014741.1"/>
    </source>
</evidence>
<organism evidence="2 3">
    <name type="scientific">Geodia barretti</name>
    <name type="common">Barrett's horny sponge</name>
    <dbReference type="NCBI Taxonomy" id="519541"/>
    <lineage>
        <taxon>Eukaryota</taxon>
        <taxon>Metazoa</taxon>
        <taxon>Porifera</taxon>
        <taxon>Demospongiae</taxon>
        <taxon>Heteroscleromorpha</taxon>
        <taxon>Tetractinellida</taxon>
        <taxon>Astrophorina</taxon>
        <taxon>Geodiidae</taxon>
        <taxon>Geodia</taxon>
    </lineage>
</organism>
<name>A0AA35WEX1_GEOBA</name>
<dbReference type="Proteomes" id="UP001174909">
    <property type="component" value="Unassembled WGS sequence"/>
</dbReference>
<proteinExistence type="inferred from homology"/>
<dbReference type="InterPro" id="IPR024131">
    <property type="entry name" value="UPF0489"/>
</dbReference>
<sequence length="383" mass="42775">MAQAARSSRPAGLPVSVVEDHDEALQVIYRAIGSKRLPLNGNTLVHFDAHPDLLSPSLQADEFSDKEKLFAYTSIAEWIIPAVYMGHVDCVVWLKPPWSLQARDGQYSLVVGREQKSGYVRVATPLVYFISGQLFAPSDALTNIRTVPLHVLTLPVLEESSPTDPSFPLPPPSHPLLATAESELNRLLSSQSQPWILDVDLDFFSTANPFRDDFSPEEYSFLEKLYRYDEPLDDSIKIVGESVRRREEQVDSLKRLWMAANEGAELTEVHLTLTDRKMVFDLRRKIGTVCGASLMKAEDIHEAGMMSDLPHHPASEPEWAGLMSATSHLLRAVFSTSRPSLVTIARSSDDGYTPPGHVDQLQDKLVGVINRLCNGQIHVQRHY</sequence>
<dbReference type="AlphaFoldDB" id="A0AA35WEX1"/>
<reference evidence="2" key="1">
    <citation type="submission" date="2023-03" db="EMBL/GenBank/DDBJ databases">
        <authorList>
            <person name="Steffen K."/>
            <person name="Cardenas P."/>
        </authorList>
    </citation>
    <scope>NUCLEOTIDE SEQUENCE</scope>
</reference>
<comment type="similarity">
    <text evidence="1">Belongs to the UPF0489 family.</text>
</comment>
<dbReference type="EMBL" id="CASHTH010001390">
    <property type="protein sequence ID" value="CAI8014741.1"/>
    <property type="molecule type" value="Genomic_DNA"/>
</dbReference>